<dbReference type="InterPro" id="IPR002051">
    <property type="entry name" value="Haem_Oase"/>
</dbReference>
<dbReference type="SUPFAM" id="SSF48613">
    <property type="entry name" value="Heme oxygenase-like"/>
    <property type="match status" value="1"/>
</dbReference>
<dbReference type="EMBL" id="MN388942">
    <property type="protein sequence ID" value="QHA80061.1"/>
    <property type="molecule type" value="mRNA"/>
</dbReference>
<evidence type="ECO:0000256" key="2">
    <source>
        <dbReference type="ARBA" id="ARBA00022723"/>
    </source>
</evidence>
<dbReference type="GO" id="GO:0046872">
    <property type="term" value="F:metal ion binding"/>
    <property type="evidence" value="ECO:0007669"/>
    <property type="project" value="UniProtKB-KW"/>
</dbReference>
<keyword evidence="3" id="KW-0408">Iron</keyword>
<reference evidence="5" key="1">
    <citation type="submission" date="2019-08" db="EMBL/GenBank/DDBJ databases">
        <authorList>
            <person name="Wang T."/>
        </authorList>
    </citation>
    <scope>NUCLEOTIDE SEQUENCE</scope>
</reference>
<dbReference type="PRINTS" id="PR00088">
    <property type="entry name" value="HAEMOXYGNASE"/>
</dbReference>
<organism evidence="5">
    <name type="scientific">Ganoderma lucidum</name>
    <name type="common">Ling zhi medicinal fungus</name>
    <name type="synonym">Bracket fungus</name>
    <dbReference type="NCBI Taxonomy" id="5315"/>
    <lineage>
        <taxon>Eukaryota</taxon>
        <taxon>Fungi</taxon>
        <taxon>Dikarya</taxon>
        <taxon>Basidiomycota</taxon>
        <taxon>Agaricomycotina</taxon>
        <taxon>Agaricomycetes</taxon>
        <taxon>Polyporales</taxon>
        <taxon>Polyporaceae</taxon>
        <taxon>Ganoderma</taxon>
    </lineage>
</organism>
<dbReference type="AlphaFoldDB" id="A0A6B9KMX4"/>
<dbReference type="InterPro" id="IPR016084">
    <property type="entry name" value="Haem_Oase-like_multi-hlx"/>
</dbReference>
<keyword evidence="4" id="KW-1133">Transmembrane helix</keyword>
<evidence type="ECO:0000256" key="1">
    <source>
        <dbReference type="ARBA" id="ARBA00022617"/>
    </source>
</evidence>
<keyword evidence="4" id="KW-0472">Membrane</keyword>
<dbReference type="Pfam" id="PF01126">
    <property type="entry name" value="Heme_oxygenase"/>
    <property type="match status" value="1"/>
</dbReference>
<dbReference type="InterPro" id="IPR016053">
    <property type="entry name" value="Haem_Oase-like"/>
</dbReference>
<feature type="transmembrane region" description="Helical" evidence="4">
    <location>
        <begin position="317"/>
        <end position="339"/>
    </location>
</feature>
<evidence type="ECO:0000256" key="3">
    <source>
        <dbReference type="ARBA" id="ARBA00023004"/>
    </source>
</evidence>
<keyword evidence="4" id="KW-0812">Transmembrane</keyword>
<dbReference type="GO" id="GO:0006788">
    <property type="term" value="P:heme oxidation"/>
    <property type="evidence" value="ECO:0007669"/>
    <property type="project" value="InterPro"/>
</dbReference>
<evidence type="ECO:0000313" key="5">
    <source>
        <dbReference type="EMBL" id="QHA80061.1"/>
    </source>
</evidence>
<accession>A0A6B9KMX4</accession>
<protein>
    <submittedName>
        <fullName evidence="5">Heme oxygenase</fullName>
        <ecNumber evidence="5">1.14.14.18</ecNumber>
    </submittedName>
</protein>
<dbReference type="EC" id="1.14.14.18" evidence="5"/>
<sequence length="363" mass="39156">MSTSKTSIVDVDLTQPIAVILREGTHAAHERAEHSKGAQQLTRGELDREEYVRFLMMLWHVYDAFERALEEHATHPVLAPTHNPGLFARSANLAADISYILEIPESSWQSHPIHITLTTAAQPPALSRYVGRIQELAASRDPARLLAHAYVRYLGDLSGGQFIRRAISKAYDLEVGVGGLSFFDFRTLSGAVGQAANAGEMKRIKEWYREGMNAGVGDDTELKAAILDEANTAFEFNTALFDELKPPSKPKSIATATTVELPSPLHSPVDSTSPPSTPLLEDMGNSPLLAAIKAQGGSKTVYEAEAAPSTTYSATSVIAFIVAVSIAHFALVVGGFTGAKGFAKLELFTQWLDDLFASAPAHA</sequence>
<evidence type="ECO:0000256" key="4">
    <source>
        <dbReference type="SAM" id="Phobius"/>
    </source>
</evidence>
<keyword evidence="1" id="KW-0349">Heme</keyword>
<keyword evidence="5" id="KW-0560">Oxidoreductase</keyword>
<dbReference type="CDD" id="cd19165">
    <property type="entry name" value="HemeO"/>
    <property type="match status" value="1"/>
</dbReference>
<keyword evidence="2" id="KW-0479">Metal-binding</keyword>
<name>A0A6B9KMX4_GANLU</name>
<dbReference type="GO" id="GO:0004392">
    <property type="term" value="F:heme oxygenase (decyclizing) activity"/>
    <property type="evidence" value="ECO:0007669"/>
    <property type="project" value="UniProtKB-EC"/>
</dbReference>
<dbReference type="PANTHER" id="PTHR10720">
    <property type="entry name" value="HEME OXYGENASE"/>
    <property type="match status" value="1"/>
</dbReference>
<dbReference type="PANTHER" id="PTHR10720:SF0">
    <property type="entry name" value="HEME OXYGENASE"/>
    <property type="match status" value="1"/>
</dbReference>
<dbReference type="Gene3D" id="1.20.910.10">
    <property type="entry name" value="Heme oxygenase-like"/>
    <property type="match status" value="1"/>
</dbReference>
<proteinExistence type="evidence at transcript level"/>